<evidence type="ECO:0000256" key="2">
    <source>
        <dbReference type="ARBA" id="ARBA00009995"/>
    </source>
</evidence>
<gene>
    <name evidence="13" type="primary">Cnig_chr_V.g18019</name>
    <name evidence="13" type="ORF">B9Z55_018019</name>
</gene>
<dbReference type="OrthoDB" id="47007at2759"/>
<evidence type="ECO:0000256" key="10">
    <source>
        <dbReference type="ARBA" id="ARBA00023136"/>
    </source>
</evidence>
<dbReference type="STRING" id="1611254.A0A2G5TCR4"/>
<dbReference type="GO" id="GO:0016491">
    <property type="term" value="F:oxidoreductase activity"/>
    <property type="evidence" value="ECO:0007669"/>
    <property type="project" value="UniProtKB-KW"/>
</dbReference>
<comment type="subcellular location">
    <subcellularLocation>
        <location evidence="1">Membrane</location>
        <topology evidence="1">Single-pass membrane protein</topology>
    </subcellularLocation>
</comment>
<keyword evidence="9" id="KW-0560">Oxidoreductase</keyword>
<dbReference type="GO" id="GO:0015020">
    <property type="term" value="F:glucuronosyltransferase activity"/>
    <property type="evidence" value="ECO:0007669"/>
    <property type="project" value="UniProtKB-EC"/>
</dbReference>
<evidence type="ECO:0000256" key="3">
    <source>
        <dbReference type="ARBA" id="ARBA00012544"/>
    </source>
</evidence>
<evidence type="ECO:0000256" key="6">
    <source>
        <dbReference type="ARBA" id="ARBA00022692"/>
    </source>
</evidence>
<evidence type="ECO:0000256" key="12">
    <source>
        <dbReference type="SAM" id="Phobius"/>
    </source>
</evidence>
<dbReference type="SUPFAM" id="SSF53756">
    <property type="entry name" value="UDP-Glycosyltransferase/glycogen phosphorylase"/>
    <property type="match status" value="1"/>
</dbReference>
<evidence type="ECO:0000313" key="13">
    <source>
        <dbReference type="EMBL" id="PIC24871.1"/>
    </source>
</evidence>
<dbReference type="AlphaFoldDB" id="A0A2G5TCR4"/>
<evidence type="ECO:0000256" key="1">
    <source>
        <dbReference type="ARBA" id="ARBA00004167"/>
    </source>
</evidence>
<dbReference type="EMBL" id="PDUG01000005">
    <property type="protein sequence ID" value="PIC24871.1"/>
    <property type="molecule type" value="Genomic_DNA"/>
</dbReference>
<keyword evidence="4" id="KW-0328">Glycosyltransferase</keyword>
<dbReference type="Gene3D" id="3.40.50.720">
    <property type="entry name" value="NAD(P)-binding Rossmann-like Domain"/>
    <property type="match status" value="1"/>
</dbReference>
<comment type="similarity">
    <text evidence="2">Belongs to the UDP-glycosyltransferase family.</text>
</comment>
<dbReference type="Pfam" id="PF13561">
    <property type="entry name" value="adh_short_C2"/>
    <property type="match status" value="1"/>
</dbReference>
<evidence type="ECO:0000256" key="11">
    <source>
        <dbReference type="ARBA" id="ARBA00047475"/>
    </source>
</evidence>
<dbReference type="PRINTS" id="PR00080">
    <property type="entry name" value="SDRFAMILY"/>
</dbReference>
<evidence type="ECO:0000313" key="14">
    <source>
        <dbReference type="Proteomes" id="UP000230233"/>
    </source>
</evidence>
<keyword evidence="10 12" id="KW-0472">Membrane</keyword>
<comment type="caution">
    <text evidence="13">The sequence shown here is derived from an EMBL/GenBank/DDBJ whole genome shotgun (WGS) entry which is preliminary data.</text>
</comment>
<sequence>MDQLRSEKFDLAIAESLFVHAFALFEELGIRSVINTDSNLYSSGMKYALGEPSAASYYPTLYATDNPRGFIGRFSNFIGYFLGNTFDSWKFDAEIAALPETYKGPRCWKTLFSNVAFNFVNSNPFIDYPTATLPKTVFVGGMQVITKKQGKMKLSKEWDEVLSKRSSNVLVSFGSMAYSSLMPDEYKKAFLEVFASMPETTFIWKYEEVNATLADHLPNVKLTNWMPQNDLLADDRLNLFVTHGGLGSTIELAYQGKPAVVVPLLGDQPRNAHMLTRHGGALQLDKSLLDQPDEIRKSIQTVLGDSNYKKNAEKLAKILDEQPNKPKDIVLKHCDFAVQFGPMETLNSEGRHLNTFAYYSLDIALAVILVLFILFFVLHFVFKLVFRSYFFIFSSVLSIPRTSVSFEVMPRFSGKTVIITGSSNGIGRSAALLFAQDGANVTITGRNAERLEETRQLILKSGVSESHLNSVVADVTTSDGQDKLVKSTLDKFGKIHILVNNAGAAIPDPNGIFGTDQGVNIYHKTMQLNLQAVIEMTQKVKPYLMDTKGEIVNVSSIVAGPQASPKSIYYATAKAALEQYTRSTAIDLIQHGIRVNLVRPGIVETGFMTAMGMPDQGAKKCYNFLAEHKECIPVGVAGKPEDIANIILFLADRNLSSYIIGQSILADGGSTLVMGMHAHNMMDILRS</sequence>
<protein>
    <recommendedName>
        <fullName evidence="3">glucuronosyltransferase</fullName>
        <ecNumber evidence="3">2.4.1.17</ecNumber>
    </recommendedName>
</protein>
<comment type="catalytic activity">
    <reaction evidence="11">
        <text>glucuronate acceptor + UDP-alpha-D-glucuronate = acceptor beta-D-glucuronoside + UDP + H(+)</text>
        <dbReference type="Rhea" id="RHEA:21032"/>
        <dbReference type="ChEBI" id="CHEBI:15378"/>
        <dbReference type="ChEBI" id="CHEBI:58052"/>
        <dbReference type="ChEBI" id="CHEBI:58223"/>
        <dbReference type="ChEBI" id="CHEBI:132367"/>
        <dbReference type="ChEBI" id="CHEBI:132368"/>
        <dbReference type="EC" id="2.4.1.17"/>
    </reaction>
</comment>
<evidence type="ECO:0000256" key="7">
    <source>
        <dbReference type="ARBA" id="ARBA00022729"/>
    </source>
</evidence>
<dbReference type="PROSITE" id="PS00061">
    <property type="entry name" value="ADH_SHORT"/>
    <property type="match status" value="1"/>
</dbReference>
<dbReference type="Pfam" id="PF00201">
    <property type="entry name" value="UDPGT"/>
    <property type="match status" value="1"/>
</dbReference>
<dbReference type="FunFam" id="3.40.50.2000:FF:000038">
    <property type="entry name" value="UDP-GlucuronosylTransferase"/>
    <property type="match status" value="1"/>
</dbReference>
<organism evidence="13 14">
    <name type="scientific">Caenorhabditis nigoni</name>
    <dbReference type="NCBI Taxonomy" id="1611254"/>
    <lineage>
        <taxon>Eukaryota</taxon>
        <taxon>Metazoa</taxon>
        <taxon>Ecdysozoa</taxon>
        <taxon>Nematoda</taxon>
        <taxon>Chromadorea</taxon>
        <taxon>Rhabditida</taxon>
        <taxon>Rhabditina</taxon>
        <taxon>Rhabditomorpha</taxon>
        <taxon>Rhabditoidea</taxon>
        <taxon>Rhabditidae</taxon>
        <taxon>Peloderinae</taxon>
        <taxon>Caenorhabditis</taxon>
    </lineage>
</organism>
<evidence type="ECO:0000256" key="8">
    <source>
        <dbReference type="ARBA" id="ARBA00022989"/>
    </source>
</evidence>
<evidence type="ECO:0000256" key="5">
    <source>
        <dbReference type="ARBA" id="ARBA00022679"/>
    </source>
</evidence>
<accession>A0A2G5TCR4</accession>
<dbReference type="CDD" id="cd03784">
    <property type="entry name" value="GT1_Gtf-like"/>
    <property type="match status" value="1"/>
</dbReference>
<dbReference type="Gene3D" id="3.40.50.2000">
    <property type="entry name" value="Glycogen Phosphorylase B"/>
    <property type="match status" value="1"/>
</dbReference>
<keyword evidence="5" id="KW-0808">Transferase</keyword>
<dbReference type="InterPro" id="IPR035595">
    <property type="entry name" value="UDP_glycos_trans_CS"/>
</dbReference>
<evidence type="ECO:0000256" key="9">
    <source>
        <dbReference type="ARBA" id="ARBA00023002"/>
    </source>
</evidence>
<keyword evidence="6 12" id="KW-0812">Transmembrane</keyword>
<dbReference type="Proteomes" id="UP000230233">
    <property type="component" value="Chromosome V"/>
</dbReference>
<dbReference type="PRINTS" id="PR00081">
    <property type="entry name" value="GDHRDH"/>
</dbReference>
<evidence type="ECO:0000256" key="4">
    <source>
        <dbReference type="ARBA" id="ARBA00022676"/>
    </source>
</evidence>
<proteinExistence type="inferred from homology"/>
<dbReference type="SUPFAM" id="SSF51735">
    <property type="entry name" value="NAD(P)-binding Rossmann-fold domains"/>
    <property type="match status" value="1"/>
</dbReference>
<dbReference type="PROSITE" id="PS00375">
    <property type="entry name" value="UDPGT"/>
    <property type="match status" value="1"/>
</dbReference>
<keyword evidence="7" id="KW-0732">Signal</keyword>
<name>A0A2G5TCR4_9PELO</name>
<dbReference type="FunFam" id="3.40.50.720:FF:000084">
    <property type="entry name" value="Short-chain dehydrogenase reductase"/>
    <property type="match status" value="1"/>
</dbReference>
<keyword evidence="8 12" id="KW-1133">Transmembrane helix</keyword>
<feature type="transmembrane region" description="Helical" evidence="12">
    <location>
        <begin position="356"/>
        <end position="382"/>
    </location>
</feature>
<dbReference type="InterPro" id="IPR002213">
    <property type="entry name" value="UDP_glucos_trans"/>
</dbReference>
<dbReference type="InterPro" id="IPR020904">
    <property type="entry name" value="Sc_DH/Rdtase_CS"/>
</dbReference>
<dbReference type="InterPro" id="IPR002347">
    <property type="entry name" value="SDR_fam"/>
</dbReference>
<dbReference type="PANTHER" id="PTHR44115">
    <property type="entry name" value="PROTEIN CBG09704"/>
    <property type="match status" value="1"/>
</dbReference>
<reference evidence="14" key="1">
    <citation type="submission" date="2017-10" db="EMBL/GenBank/DDBJ databases">
        <title>Rapid genome shrinkage in a self-fertile nematode reveals novel sperm competition proteins.</title>
        <authorList>
            <person name="Yin D."/>
            <person name="Schwarz E.M."/>
            <person name="Thomas C.G."/>
            <person name="Felde R.L."/>
            <person name="Korf I.F."/>
            <person name="Cutter A.D."/>
            <person name="Schartner C.M."/>
            <person name="Ralston E.J."/>
            <person name="Meyer B.J."/>
            <person name="Haag E.S."/>
        </authorList>
    </citation>
    <scope>NUCLEOTIDE SEQUENCE [LARGE SCALE GENOMIC DNA]</scope>
    <source>
        <strain evidence="14">JU1422</strain>
    </source>
</reference>
<dbReference type="GO" id="GO:0016020">
    <property type="term" value="C:membrane"/>
    <property type="evidence" value="ECO:0007669"/>
    <property type="project" value="UniProtKB-SubCell"/>
</dbReference>
<dbReference type="EC" id="2.4.1.17" evidence="3"/>
<dbReference type="PANTHER" id="PTHR44115:SF9">
    <property type="entry name" value="DEHYDROGENASES, SHORT CHAIN"/>
    <property type="match status" value="1"/>
</dbReference>
<keyword evidence="14" id="KW-1185">Reference proteome</keyword>
<dbReference type="InterPro" id="IPR036291">
    <property type="entry name" value="NAD(P)-bd_dom_sf"/>
</dbReference>